<dbReference type="InterPro" id="IPR031447">
    <property type="entry name" value="MNR"/>
</dbReference>
<gene>
    <name evidence="2" type="ORF">X975_22464</name>
</gene>
<evidence type="ECO:0000313" key="3">
    <source>
        <dbReference type="Proteomes" id="UP000054359"/>
    </source>
</evidence>
<organism evidence="2 3">
    <name type="scientific">Stegodyphus mimosarum</name>
    <name type="common">African social velvet spider</name>
    <dbReference type="NCBI Taxonomy" id="407821"/>
    <lineage>
        <taxon>Eukaryota</taxon>
        <taxon>Metazoa</taxon>
        <taxon>Ecdysozoa</taxon>
        <taxon>Arthropoda</taxon>
        <taxon>Chelicerata</taxon>
        <taxon>Arachnida</taxon>
        <taxon>Araneae</taxon>
        <taxon>Araneomorphae</taxon>
        <taxon>Entelegynae</taxon>
        <taxon>Eresoidea</taxon>
        <taxon>Eresidae</taxon>
        <taxon>Stegodyphus</taxon>
    </lineage>
</organism>
<dbReference type="AlphaFoldDB" id="A0A087UDR0"/>
<dbReference type="GO" id="GO:0071539">
    <property type="term" value="P:protein localization to centrosome"/>
    <property type="evidence" value="ECO:0007669"/>
    <property type="project" value="TreeGrafter"/>
</dbReference>
<sequence length="135" mass="15576">MKSTCHQLADCEGDTSHLLDNRTSEKSPDSKKMSHVSQHQTGIESSKPTLYTEKWKVLSIDPRVSEEIIYNRNQFWDYLERISRVEKGNFNPWILSNMIAEVILDECIQDISQELGAMSSSVIMALYNQEFLKSM</sequence>
<accession>A0A087UDR0</accession>
<evidence type="ECO:0000313" key="2">
    <source>
        <dbReference type="EMBL" id="KFM75499.1"/>
    </source>
</evidence>
<feature type="non-terminal residue" evidence="2">
    <location>
        <position position="135"/>
    </location>
</feature>
<dbReference type="PANTHER" id="PTHR15732:SF4">
    <property type="entry name" value="PROTEIN MOONRAKER"/>
    <property type="match status" value="1"/>
</dbReference>
<dbReference type="PANTHER" id="PTHR15732">
    <property type="entry name" value="PROTEIN MOONRAKER"/>
    <property type="match status" value="1"/>
</dbReference>
<proteinExistence type="predicted"/>
<dbReference type="OrthoDB" id="6429121at2759"/>
<keyword evidence="3" id="KW-1185">Reference proteome</keyword>
<dbReference type="EMBL" id="KK119369">
    <property type="protein sequence ID" value="KFM75499.1"/>
    <property type="molecule type" value="Genomic_DNA"/>
</dbReference>
<dbReference type="GO" id="GO:0034451">
    <property type="term" value="C:centriolar satellite"/>
    <property type="evidence" value="ECO:0007669"/>
    <property type="project" value="TreeGrafter"/>
</dbReference>
<evidence type="ECO:0000256" key="1">
    <source>
        <dbReference type="SAM" id="MobiDB-lite"/>
    </source>
</evidence>
<feature type="compositionally biased region" description="Basic and acidic residues" evidence="1">
    <location>
        <begin position="16"/>
        <end position="32"/>
    </location>
</feature>
<feature type="region of interest" description="Disordered" evidence="1">
    <location>
        <begin position="16"/>
        <end position="44"/>
    </location>
</feature>
<name>A0A087UDR0_STEMI</name>
<reference evidence="2 3" key="1">
    <citation type="submission" date="2013-11" db="EMBL/GenBank/DDBJ databases">
        <title>Genome sequencing of Stegodyphus mimosarum.</title>
        <authorList>
            <person name="Bechsgaard J."/>
        </authorList>
    </citation>
    <scope>NUCLEOTIDE SEQUENCE [LARGE SCALE GENOMIC DNA]</scope>
</reference>
<dbReference type="Proteomes" id="UP000054359">
    <property type="component" value="Unassembled WGS sequence"/>
</dbReference>
<feature type="compositionally biased region" description="Polar residues" evidence="1">
    <location>
        <begin position="35"/>
        <end position="44"/>
    </location>
</feature>
<dbReference type="GO" id="GO:0007099">
    <property type="term" value="P:centriole replication"/>
    <property type="evidence" value="ECO:0007669"/>
    <property type="project" value="InterPro"/>
</dbReference>
<protein>
    <submittedName>
        <fullName evidence="2">Uncharacterized protein</fullName>
    </submittedName>
</protein>